<evidence type="ECO:0000313" key="3">
    <source>
        <dbReference type="Proteomes" id="UP000808388"/>
    </source>
</evidence>
<feature type="compositionally biased region" description="Polar residues" evidence="1">
    <location>
        <begin position="44"/>
        <end position="67"/>
    </location>
</feature>
<dbReference type="Proteomes" id="UP000808388">
    <property type="component" value="Unassembled WGS sequence"/>
</dbReference>
<gene>
    <name evidence="2" type="ORF">HY220_00795</name>
</gene>
<name>A0A9D6LQM4_9BACT</name>
<feature type="region of interest" description="Disordered" evidence="1">
    <location>
        <begin position="39"/>
        <end position="86"/>
    </location>
</feature>
<reference evidence="2" key="1">
    <citation type="submission" date="2020-07" db="EMBL/GenBank/DDBJ databases">
        <title>Huge and variable diversity of episymbiotic CPR bacteria and DPANN archaea in groundwater ecosystems.</title>
        <authorList>
            <person name="He C.Y."/>
            <person name="Keren R."/>
            <person name="Whittaker M."/>
            <person name="Farag I.F."/>
            <person name="Doudna J."/>
            <person name="Cate J.H.D."/>
            <person name="Banfield J.F."/>
        </authorList>
    </citation>
    <scope>NUCLEOTIDE SEQUENCE</scope>
    <source>
        <strain evidence="2">NC_groundwater_972_Pr1_S-0.2um_49_27</strain>
    </source>
</reference>
<accession>A0A9D6LQM4</accession>
<protein>
    <submittedName>
        <fullName evidence="2">Uncharacterized protein</fullName>
    </submittedName>
</protein>
<proteinExistence type="predicted"/>
<dbReference type="EMBL" id="JACQCQ010000002">
    <property type="protein sequence ID" value="MBI3627276.1"/>
    <property type="molecule type" value="Genomic_DNA"/>
</dbReference>
<sequence>MSKLLIGGIIIVALAGIFATTGQNLIKSITSGDIFKTTPAPLYNGSTSNNPAETNRRSSVVNQTPGNTSGKTSTGSSAGASQVTKQNVSAQINQLNTVSSDFTASSNSMNQLDDSVQL</sequence>
<dbReference type="AlphaFoldDB" id="A0A9D6LQM4"/>
<feature type="compositionally biased region" description="Low complexity" evidence="1">
    <location>
        <begin position="68"/>
        <end position="81"/>
    </location>
</feature>
<evidence type="ECO:0000256" key="1">
    <source>
        <dbReference type="SAM" id="MobiDB-lite"/>
    </source>
</evidence>
<comment type="caution">
    <text evidence="2">The sequence shown here is derived from an EMBL/GenBank/DDBJ whole genome shotgun (WGS) entry which is preliminary data.</text>
</comment>
<evidence type="ECO:0000313" key="2">
    <source>
        <dbReference type="EMBL" id="MBI3627276.1"/>
    </source>
</evidence>
<organism evidence="2 3">
    <name type="scientific">Candidatus Sungiibacteriota bacterium</name>
    <dbReference type="NCBI Taxonomy" id="2750080"/>
    <lineage>
        <taxon>Bacteria</taxon>
        <taxon>Candidatus Sungiibacteriota</taxon>
    </lineage>
</organism>